<dbReference type="Proteomes" id="UP000245626">
    <property type="component" value="Unassembled WGS sequence"/>
</dbReference>
<reference evidence="1 2" key="1">
    <citation type="journal article" date="2018" name="Mol. Biol. Evol.">
        <title>Broad Genomic Sampling Reveals a Smut Pathogenic Ancestry of the Fungal Clade Ustilaginomycotina.</title>
        <authorList>
            <person name="Kijpornyongpan T."/>
            <person name="Mondo S.J."/>
            <person name="Barry K."/>
            <person name="Sandor L."/>
            <person name="Lee J."/>
            <person name="Lipzen A."/>
            <person name="Pangilinan J."/>
            <person name="LaButti K."/>
            <person name="Hainaut M."/>
            <person name="Henrissat B."/>
            <person name="Grigoriev I.V."/>
            <person name="Spatafora J.W."/>
            <person name="Aime M.C."/>
        </authorList>
    </citation>
    <scope>NUCLEOTIDE SEQUENCE [LARGE SCALE GENOMIC DNA]</scope>
    <source>
        <strain evidence="1 2">SA 807</strain>
    </source>
</reference>
<keyword evidence="2" id="KW-1185">Reference proteome</keyword>
<sequence length="166" mass="17789">MRLTSSSSESGLIKAILFVVLFLHAFAFVSVASAPMNPEEALIRGAKEAKALKTPAGGSSKALLSPSNASSGFDRQGGGGGVEPPSPIPQATRLKKYGQGQLAGRIQANMDEFRTKQVKESPKKPETGTQNDRLSKWLQDDVERSRSYLEEMEGVEKRKGGESGSH</sequence>
<evidence type="ECO:0000313" key="1">
    <source>
        <dbReference type="EMBL" id="PWN53795.1"/>
    </source>
</evidence>
<name>A0ACD0P6R0_9BASI</name>
<accession>A0ACD0P6R0</accession>
<evidence type="ECO:0000313" key="2">
    <source>
        <dbReference type="Proteomes" id="UP000245626"/>
    </source>
</evidence>
<gene>
    <name evidence="1" type="ORF">IE53DRAFT_366044</name>
</gene>
<dbReference type="EMBL" id="KZ819709">
    <property type="protein sequence ID" value="PWN53795.1"/>
    <property type="molecule type" value="Genomic_DNA"/>
</dbReference>
<protein>
    <submittedName>
        <fullName evidence="1">Uncharacterized protein</fullName>
    </submittedName>
</protein>
<proteinExistence type="predicted"/>
<organism evidence="1 2">
    <name type="scientific">Violaceomyces palustris</name>
    <dbReference type="NCBI Taxonomy" id="1673888"/>
    <lineage>
        <taxon>Eukaryota</taxon>
        <taxon>Fungi</taxon>
        <taxon>Dikarya</taxon>
        <taxon>Basidiomycota</taxon>
        <taxon>Ustilaginomycotina</taxon>
        <taxon>Ustilaginomycetes</taxon>
        <taxon>Violaceomycetales</taxon>
        <taxon>Violaceomycetaceae</taxon>
        <taxon>Violaceomyces</taxon>
    </lineage>
</organism>